<dbReference type="VEuPathDB" id="FungiDB:RhiirFUN_015511"/>
<proteinExistence type="predicted"/>
<comment type="caution">
    <text evidence="1">The sequence shown here is derived from an EMBL/GenBank/DDBJ whole genome shotgun (WGS) entry which is preliminary data.</text>
</comment>
<dbReference type="AlphaFoldDB" id="A0A2N0NEA2"/>
<dbReference type="VEuPathDB" id="FungiDB:FUN_016796"/>
<organism evidence="1 2">
    <name type="scientific">Rhizophagus irregularis</name>
    <dbReference type="NCBI Taxonomy" id="588596"/>
    <lineage>
        <taxon>Eukaryota</taxon>
        <taxon>Fungi</taxon>
        <taxon>Fungi incertae sedis</taxon>
        <taxon>Mucoromycota</taxon>
        <taxon>Glomeromycotina</taxon>
        <taxon>Glomeromycetes</taxon>
        <taxon>Glomerales</taxon>
        <taxon>Glomeraceae</taxon>
        <taxon>Rhizophagus</taxon>
    </lineage>
</organism>
<gene>
    <name evidence="1" type="ORF">RhiirA5_443045</name>
</gene>
<name>A0A2N0NEA2_9GLOM</name>
<sequence>MFSEEWFNTLKTKVNYRLRADYKKYKLAETKSIKDRIDKRVEITRDYQITWLASILDRNTLTNIVIDKVLVNEKTGISTKRLATELREVKKAVDNDFMNMFRKRNILLDTITPI</sequence>
<dbReference type="Proteomes" id="UP000232722">
    <property type="component" value="Unassembled WGS sequence"/>
</dbReference>
<accession>A0A2N0NEA2</accession>
<reference evidence="1 2" key="2">
    <citation type="submission" date="2017-09" db="EMBL/GenBank/DDBJ databases">
        <title>Extensive intraspecific genome diversity in a model arbuscular mycorrhizal fungus.</title>
        <authorList>
            <person name="Chen E.C."/>
            <person name="Morin E."/>
            <person name="Beaudet D."/>
            <person name="Noel J."/>
            <person name="Ndikumana S."/>
            <person name="Charron P."/>
            <person name="St-Onge C."/>
            <person name="Giorgi J."/>
            <person name="Grigoriev I.V."/>
            <person name="Roux C."/>
            <person name="Martin F.M."/>
            <person name="Corradi N."/>
        </authorList>
    </citation>
    <scope>NUCLEOTIDE SEQUENCE [LARGE SCALE GENOMIC DNA]</scope>
    <source>
        <strain evidence="1 2">A5</strain>
    </source>
</reference>
<dbReference type="EMBL" id="LLXJ01009581">
    <property type="protein sequence ID" value="PKB92890.1"/>
    <property type="molecule type" value="Genomic_DNA"/>
</dbReference>
<reference evidence="1 2" key="1">
    <citation type="submission" date="2016-04" db="EMBL/GenBank/DDBJ databases">
        <title>Genome analyses suggest a sexual origin of heterokaryosis in a supposedly ancient asexual fungus.</title>
        <authorList>
            <person name="Ropars J."/>
            <person name="Sedzielewska K."/>
            <person name="Noel J."/>
            <person name="Charron P."/>
            <person name="Farinelli L."/>
            <person name="Marton T."/>
            <person name="Kruger M."/>
            <person name="Pelin A."/>
            <person name="Brachmann A."/>
            <person name="Corradi N."/>
        </authorList>
    </citation>
    <scope>NUCLEOTIDE SEQUENCE [LARGE SCALE GENOMIC DNA]</scope>
    <source>
        <strain evidence="1 2">A5</strain>
    </source>
</reference>
<evidence type="ECO:0000313" key="2">
    <source>
        <dbReference type="Proteomes" id="UP000232722"/>
    </source>
</evidence>
<evidence type="ECO:0000313" key="1">
    <source>
        <dbReference type="EMBL" id="PKB92890.1"/>
    </source>
</evidence>
<protein>
    <submittedName>
        <fullName evidence="1">Uncharacterized protein</fullName>
    </submittedName>
</protein>